<protein>
    <submittedName>
        <fullName evidence="2">Uncharacterized protein</fullName>
    </submittedName>
</protein>
<dbReference type="Proteomes" id="UP000310158">
    <property type="component" value="Unassembled WGS sequence"/>
</dbReference>
<feature type="region of interest" description="Disordered" evidence="1">
    <location>
        <begin position="67"/>
        <end position="104"/>
    </location>
</feature>
<proteinExistence type="predicted"/>
<evidence type="ECO:0000313" key="3">
    <source>
        <dbReference type="Proteomes" id="UP000310158"/>
    </source>
</evidence>
<gene>
    <name evidence="2" type="ORF">EW146_g9596</name>
</gene>
<feature type="compositionally biased region" description="Polar residues" evidence="1">
    <location>
        <begin position="76"/>
        <end position="89"/>
    </location>
</feature>
<name>A0A4S4L5E3_9AGAM</name>
<evidence type="ECO:0000313" key="2">
    <source>
        <dbReference type="EMBL" id="THH06487.1"/>
    </source>
</evidence>
<dbReference type="AlphaFoldDB" id="A0A4S4L5E3"/>
<accession>A0A4S4L5E3</accession>
<evidence type="ECO:0000256" key="1">
    <source>
        <dbReference type="SAM" id="MobiDB-lite"/>
    </source>
</evidence>
<dbReference type="EMBL" id="SGPL01000873">
    <property type="protein sequence ID" value="THH06487.1"/>
    <property type="molecule type" value="Genomic_DNA"/>
</dbReference>
<keyword evidence="3" id="KW-1185">Reference proteome</keyword>
<organism evidence="2 3">
    <name type="scientific">Bondarzewia mesenterica</name>
    <dbReference type="NCBI Taxonomy" id="1095465"/>
    <lineage>
        <taxon>Eukaryota</taxon>
        <taxon>Fungi</taxon>
        <taxon>Dikarya</taxon>
        <taxon>Basidiomycota</taxon>
        <taxon>Agaricomycotina</taxon>
        <taxon>Agaricomycetes</taxon>
        <taxon>Russulales</taxon>
        <taxon>Bondarzewiaceae</taxon>
        <taxon>Bondarzewia</taxon>
    </lineage>
</organism>
<sequence length="205" mass="22234">MFHGWKVHSTDAASFDDMDVGTSLASGGSSAPDNLASQAPLSDVLAVPGLNNLVFYSSSPVQEDVTVHFPKKRRSPQSTLDSSRAGTVDSSPAPPSSSIDSKPFPLQVKLADGTHFREASRSKDRALNNHRYPKIHAGISRNAARTTSRPRVALELDEYVDKKKNMTTSVPASEVYANVFHTYYHLIFSLSPLFCNPSGASSLRL</sequence>
<comment type="caution">
    <text evidence="2">The sequence shown here is derived from an EMBL/GenBank/DDBJ whole genome shotgun (WGS) entry which is preliminary data.</text>
</comment>
<reference evidence="2 3" key="1">
    <citation type="submission" date="2019-02" db="EMBL/GenBank/DDBJ databases">
        <title>Genome sequencing of the rare red list fungi Bondarzewia mesenterica.</title>
        <authorList>
            <person name="Buettner E."/>
            <person name="Kellner H."/>
        </authorList>
    </citation>
    <scope>NUCLEOTIDE SEQUENCE [LARGE SCALE GENOMIC DNA]</scope>
    <source>
        <strain evidence="2 3">DSM 108281</strain>
    </source>
</reference>